<organism evidence="1 2">
    <name type="scientific">Arachnia propionica</name>
    <dbReference type="NCBI Taxonomy" id="1750"/>
    <lineage>
        <taxon>Bacteria</taxon>
        <taxon>Bacillati</taxon>
        <taxon>Actinomycetota</taxon>
        <taxon>Actinomycetes</taxon>
        <taxon>Propionibacteriales</taxon>
        <taxon>Propionibacteriaceae</taxon>
        <taxon>Arachnia</taxon>
    </lineage>
</organism>
<dbReference type="RefSeq" id="WP_124843706.1">
    <property type="nucleotide sequence ID" value="NZ_JAUNKP010000045.1"/>
</dbReference>
<accession>A0A3P1T9K4</accession>
<evidence type="ECO:0000313" key="2">
    <source>
        <dbReference type="Proteomes" id="UP000280819"/>
    </source>
</evidence>
<name>A0A3P1T9K4_9ACTN</name>
<dbReference type="Proteomes" id="UP000280819">
    <property type="component" value="Unassembled WGS sequence"/>
</dbReference>
<sequence length="125" mass="12923">MTSWRIDPAGLEGLLTSVETEQMALNGALEEGDFTSIFTGLESAGDMRGDVATALSGLFEDNKEVLQTITSSVAAGANGVAFAARSCAEGNESMAAAVQTEMVRAADTGDFSYFEQLAQQAGEGS</sequence>
<dbReference type="EMBL" id="RQZG01000004">
    <property type="protein sequence ID" value="RRD06121.1"/>
    <property type="molecule type" value="Genomic_DNA"/>
</dbReference>
<dbReference type="AlphaFoldDB" id="A0A3P1T9K4"/>
<dbReference type="Pfam" id="PF20117">
    <property type="entry name" value="DUF6507"/>
    <property type="match status" value="1"/>
</dbReference>
<protein>
    <submittedName>
        <fullName evidence="1">Uncharacterized protein</fullName>
    </submittedName>
</protein>
<dbReference type="OrthoDB" id="4829084at2"/>
<comment type="caution">
    <text evidence="1">The sequence shown here is derived from an EMBL/GenBank/DDBJ whole genome shotgun (WGS) entry which is preliminary data.</text>
</comment>
<evidence type="ECO:0000313" key="1">
    <source>
        <dbReference type="EMBL" id="RRD06121.1"/>
    </source>
</evidence>
<dbReference type="InterPro" id="IPR045436">
    <property type="entry name" value="DUF6507"/>
</dbReference>
<reference evidence="1 2" key="1">
    <citation type="submission" date="2018-11" db="EMBL/GenBank/DDBJ databases">
        <title>Genomes From Bacteria Associated with the Canine Oral Cavity: a Test Case for Automated Genome-Based Taxonomic Assignment.</title>
        <authorList>
            <person name="Coil D.A."/>
            <person name="Jospin G."/>
            <person name="Darling A.E."/>
            <person name="Wallis C."/>
            <person name="Davis I.J."/>
            <person name="Harris S."/>
            <person name="Eisen J.A."/>
            <person name="Holcombe L.J."/>
            <person name="O'Flynn C."/>
        </authorList>
    </citation>
    <scope>NUCLEOTIDE SEQUENCE [LARGE SCALE GENOMIC DNA]</scope>
    <source>
        <strain evidence="1 2">OH887_COT-365</strain>
    </source>
</reference>
<gene>
    <name evidence="1" type="ORF">EII34_05405</name>
</gene>
<proteinExistence type="predicted"/>